<organism evidence="5">
    <name type="scientific">Graphocephala atropunctata</name>
    <dbReference type="NCBI Taxonomy" id="36148"/>
    <lineage>
        <taxon>Eukaryota</taxon>
        <taxon>Metazoa</taxon>
        <taxon>Ecdysozoa</taxon>
        <taxon>Arthropoda</taxon>
        <taxon>Hexapoda</taxon>
        <taxon>Insecta</taxon>
        <taxon>Pterygota</taxon>
        <taxon>Neoptera</taxon>
        <taxon>Paraneoptera</taxon>
        <taxon>Hemiptera</taxon>
        <taxon>Auchenorrhyncha</taxon>
        <taxon>Membracoidea</taxon>
        <taxon>Cicadellidae</taxon>
        <taxon>Cicadellinae</taxon>
        <taxon>Cicadellini</taxon>
        <taxon>Graphocephala</taxon>
    </lineage>
</organism>
<dbReference type="PANTHER" id="PTHR19957">
    <property type="entry name" value="SYNTAXIN"/>
    <property type="match status" value="1"/>
</dbReference>
<evidence type="ECO:0000256" key="2">
    <source>
        <dbReference type="ARBA" id="ARBA00009063"/>
    </source>
</evidence>
<dbReference type="PROSITE" id="PS50192">
    <property type="entry name" value="T_SNARE"/>
    <property type="match status" value="1"/>
</dbReference>
<keyword evidence="3" id="KW-1133">Transmembrane helix</keyword>
<dbReference type="GO" id="GO:0006886">
    <property type="term" value="P:intracellular protein transport"/>
    <property type="evidence" value="ECO:0007669"/>
    <property type="project" value="InterPro"/>
</dbReference>
<accession>A0A1B6KDG7</accession>
<comment type="subcellular location">
    <subcellularLocation>
        <location evidence="1">Membrane</location>
        <topology evidence="1">Single-pass type IV membrane protein</topology>
    </subcellularLocation>
</comment>
<dbReference type="EMBL" id="GEBQ01030501">
    <property type="protein sequence ID" value="JAT09476.1"/>
    <property type="molecule type" value="Transcribed_RNA"/>
</dbReference>
<evidence type="ECO:0000256" key="3">
    <source>
        <dbReference type="SAM" id="Phobius"/>
    </source>
</evidence>
<dbReference type="PROSITE" id="PS00914">
    <property type="entry name" value="SYNTAXIN"/>
    <property type="match status" value="1"/>
</dbReference>
<keyword evidence="3" id="KW-0812">Transmembrane</keyword>
<evidence type="ECO:0000313" key="5">
    <source>
        <dbReference type="EMBL" id="JAT09476.1"/>
    </source>
</evidence>
<gene>
    <name evidence="5" type="ORF">g.30639</name>
</gene>
<protein>
    <recommendedName>
        <fullName evidence="4">t-SNARE coiled-coil homology domain-containing protein</fullName>
    </recommendedName>
</protein>
<dbReference type="InterPro" id="IPR006012">
    <property type="entry name" value="Syntaxin/epimorphin_CS"/>
</dbReference>
<dbReference type="InterPro" id="IPR000727">
    <property type="entry name" value="T_SNARE_dom"/>
</dbReference>
<keyword evidence="3" id="KW-0472">Membrane</keyword>
<name>A0A1B6KDG7_9HEMI</name>
<sequence>MQHSVCDDHSKEMNPSATKTSVKWLEVPIQKFNFAVTHFIELLKTHDANIIKLKKLQQWEELQKENGNASKTVKQLTYLLTDMDNLRSQVVDSEISKFDKLIFSSKQSALNAIKTHKDIGARSQRPSSSSVGNKDYEYELQDQQLQIVADLSEELKKQEQLAVSLDQLHQDVEDVQSLFQDFAHLVHEQGEHVDKVEEHVETTHHNVVEGESFLCQAAKYKNGMYPLMGAVVGTMVAGPVGLLAGLKLGSLSAVGFGFLGFTGGKLLKSHHDVSIKEAEQHREDLI</sequence>
<dbReference type="SMART" id="SM00397">
    <property type="entry name" value="t_SNARE"/>
    <property type="match status" value="1"/>
</dbReference>
<dbReference type="GO" id="GO:0005484">
    <property type="term" value="F:SNAP receptor activity"/>
    <property type="evidence" value="ECO:0007669"/>
    <property type="project" value="InterPro"/>
</dbReference>
<feature type="transmembrane region" description="Helical" evidence="3">
    <location>
        <begin position="224"/>
        <end position="242"/>
    </location>
</feature>
<evidence type="ECO:0000256" key="1">
    <source>
        <dbReference type="ARBA" id="ARBA00004211"/>
    </source>
</evidence>
<dbReference type="InterPro" id="IPR010989">
    <property type="entry name" value="SNARE"/>
</dbReference>
<dbReference type="InterPro" id="IPR045242">
    <property type="entry name" value="Syntaxin"/>
</dbReference>
<dbReference type="Pfam" id="PF26585">
    <property type="entry name" value="STX17_N"/>
    <property type="match status" value="1"/>
</dbReference>
<proteinExistence type="inferred from homology"/>
<feature type="domain" description="T-SNARE coiled-coil homology" evidence="4">
    <location>
        <begin position="164"/>
        <end position="217"/>
    </location>
</feature>
<dbReference type="Gene3D" id="1.20.5.110">
    <property type="match status" value="1"/>
</dbReference>
<dbReference type="SUPFAM" id="SSF47661">
    <property type="entry name" value="t-snare proteins"/>
    <property type="match status" value="1"/>
</dbReference>
<dbReference type="AlphaFoldDB" id="A0A1B6KDG7"/>
<dbReference type="GO" id="GO:0012505">
    <property type="term" value="C:endomembrane system"/>
    <property type="evidence" value="ECO:0007669"/>
    <property type="project" value="TreeGrafter"/>
</dbReference>
<dbReference type="GO" id="GO:0031201">
    <property type="term" value="C:SNARE complex"/>
    <property type="evidence" value="ECO:0007669"/>
    <property type="project" value="TreeGrafter"/>
</dbReference>
<dbReference type="GO" id="GO:0006887">
    <property type="term" value="P:exocytosis"/>
    <property type="evidence" value="ECO:0007669"/>
    <property type="project" value="TreeGrafter"/>
</dbReference>
<reference evidence="5" key="1">
    <citation type="submission" date="2015-11" db="EMBL/GenBank/DDBJ databases">
        <title>De novo transcriptome assembly of four potential Pierce s Disease insect vectors from Arizona vineyards.</title>
        <authorList>
            <person name="Tassone E.E."/>
        </authorList>
    </citation>
    <scope>NUCLEOTIDE SEQUENCE</scope>
</reference>
<dbReference type="GO" id="GO:0000149">
    <property type="term" value="F:SNARE binding"/>
    <property type="evidence" value="ECO:0007669"/>
    <property type="project" value="TreeGrafter"/>
</dbReference>
<comment type="similarity">
    <text evidence="2">Belongs to the syntaxin family.</text>
</comment>
<dbReference type="GO" id="GO:0005886">
    <property type="term" value="C:plasma membrane"/>
    <property type="evidence" value="ECO:0007669"/>
    <property type="project" value="TreeGrafter"/>
</dbReference>
<dbReference type="GO" id="GO:0000421">
    <property type="term" value="C:autophagosome membrane"/>
    <property type="evidence" value="ECO:0007669"/>
    <property type="project" value="TreeGrafter"/>
</dbReference>
<dbReference type="GO" id="GO:0048278">
    <property type="term" value="P:vesicle docking"/>
    <property type="evidence" value="ECO:0007669"/>
    <property type="project" value="TreeGrafter"/>
</dbReference>
<dbReference type="GO" id="GO:0006906">
    <property type="term" value="P:vesicle fusion"/>
    <property type="evidence" value="ECO:0007669"/>
    <property type="project" value="TreeGrafter"/>
</dbReference>
<dbReference type="InterPro" id="IPR059001">
    <property type="entry name" value="STX17_N"/>
</dbReference>
<evidence type="ECO:0000259" key="4">
    <source>
        <dbReference type="PROSITE" id="PS50192"/>
    </source>
</evidence>
<dbReference type="PANTHER" id="PTHR19957:SF139">
    <property type="entry name" value="SYNTAXIN-17"/>
    <property type="match status" value="1"/>
</dbReference>